<keyword evidence="2" id="KW-1185">Reference proteome</keyword>
<gene>
    <name evidence="1" type="ORF">DM860_006438</name>
</gene>
<organism evidence="1 2">
    <name type="scientific">Cuscuta australis</name>
    <dbReference type="NCBI Taxonomy" id="267555"/>
    <lineage>
        <taxon>Eukaryota</taxon>
        <taxon>Viridiplantae</taxon>
        <taxon>Streptophyta</taxon>
        <taxon>Embryophyta</taxon>
        <taxon>Tracheophyta</taxon>
        <taxon>Spermatophyta</taxon>
        <taxon>Magnoliopsida</taxon>
        <taxon>eudicotyledons</taxon>
        <taxon>Gunneridae</taxon>
        <taxon>Pentapetalae</taxon>
        <taxon>asterids</taxon>
        <taxon>lamiids</taxon>
        <taxon>Solanales</taxon>
        <taxon>Convolvulaceae</taxon>
        <taxon>Cuscuteae</taxon>
        <taxon>Cuscuta</taxon>
        <taxon>Cuscuta subgen. Grammica</taxon>
        <taxon>Cuscuta sect. Cleistogrammica</taxon>
    </lineage>
</organism>
<dbReference type="AlphaFoldDB" id="A0A328D7B5"/>
<name>A0A328D7B5_9ASTE</name>
<protein>
    <submittedName>
        <fullName evidence="1">Uncharacterized protein</fullName>
    </submittedName>
</protein>
<dbReference type="Proteomes" id="UP000249390">
    <property type="component" value="Unassembled WGS sequence"/>
</dbReference>
<sequence length="134" mass="15376">MCARLLENKIGICYPATLQHYPHAVDPVEPVDRVDLIDSREDVILRLRPHFRLCDAVRFIAGGNRLCDSAAESVSAPRSNTVQTRINQVRFELRFCFCNCKSIPLRFWTDMCIHASLLTKKSKNIFQRALESLI</sequence>
<evidence type="ECO:0000313" key="1">
    <source>
        <dbReference type="EMBL" id="RAL40368.1"/>
    </source>
</evidence>
<proteinExistence type="predicted"/>
<accession>A0A328D7B5</accession>
<comment type="caution">
    <text evidence="1">The sequence shown here is derived from an EMBL/GenBank/DDBJ whole genome shotgun (WGS) entry which is preliminary data.</text>
</comment>
<evidence type="ECO:0000313" key="2">
    <source>
        <dbReference type="Proteomes" id="UP000249390"/>
    </source>
</evidence>
<reference evidence="1 2" key="1">
    <citation type="submission" date="2018-06" db="EMBL/GenBank/DDBJ databases">
        <title>The Genome of Cuscuta australis (Dodder) Provides Insight into the Evolution of Plant Parasitism.</title>
        <authorList>
            <person name="Liu H."/>
        </authorList>
    </citation>
    <scope>NUCLEOTIDE SEQUENCE [LARGE SCALE GENOMIC DNA]</scope>
    <source>
        <strain evidence="2">cv. Yunnan</strain>
        <tissue evidence="1">Vines</tissue>
    </source>
</reference>
<dbReference type="EMBL" id="NQVE01000194">
    <property type="protein sequence ID" value="RAL40368.1"/>
    <property type="molecule type" value="Genomic_DNA"/>
</dbReference>